<evidence type="ECO:0000313" key="1">
    <source>
        <dbReference type="EMBL" id="MPC09891.1"/>
    </source>
</evidence>
<dbReference type="Proteomes" id="UP000324222">
    <property type="component" value="Unassembled WGS sequence"/>
</dbReference>
<accession>A0A5B7CM84</accession>
<dbReference type="EMBL" id="VSRR010000091">
    <property type="protein sequence ID" value="MPC09891.1"/>
    <property type="molecule type" value="Genomic_DNA"/>
</dbReference>
<comment type="caution">
    <text evidence="1">The sequence shown here is derived from an EMBL/GenBank/DDBJ whole genome shotgun (WGS) entry which is preliminary data.</text>
</comment>
<reference evidence="1 2" key="1">
    <citation type="submission" date="2019-05" db="EMBL/GenBank/DDBJ databases">
        <title>Another draft genome of Portunus trituberculatus and its Hox gene families provides insights of decapod evolution.</title>
        <authorList>
            <person name="Jeong J.-H."/>
            <person name="Song I."/>
            <person name="Kim S."/>
            <person name="Choi T."/>
            <person name="Kim D."/>
            <person name="Ryu S."/>
            <person name="Kim W."/>
        </authorList>
    </citation>
    <scope>NUCLEOTIDE SEQUENCE [LARGE SCALE GENOMIC DNA]</scope>
    <source>
        <tissue evidence="1">Muscle</tissue>
    </source>
</reference>
<sequence length="78" mass="8562">MGLHDMTDRTGVSVHAVPLGVTHHHHIGQDSPPCQFQEKLQHNSCEMCDSSSSRFNLRVRGANHIPIHRSGQGGQGKI</sequence>
<keyword evidence="2" id="KW-1185">Reference proteome</keyword>
<evidence type="ECO:0000313" key="2">
    <source>
        <dbReference type="Proteomes" id="UP000324222"/>
    </source>
</evidence>
<protein>
    <submittedName>
        <fullName evidence="1">Uncharacterized protein</fullName>
    </submittedName>
</protein>
<dbReference type="AlphaFoldDB" id="A0A5B7CM84"/>
<name>A0A5B7CM84_PORTR</name>
<proteinExistence type="predicted"/>
<organism evidence="1 2">
    <name type="scientific">Portunus trituberculatus</name>
    <name type="common">Swimming crab</name>
    <name type="synonym">Neptunus trituberculatus</name>
    <dbReference type="NCBI Taxonomy" id="210409"/>
    <lineage>
        <taxon>Eukaryota</taxon>
        <taxon>Metazoa</taxon>
        <taxon>Ecdysozoa</taxon>
        <taxon>Arthropoda</taxon>
        <taxon>Crustacea</taxon>
        <taxon>Multicrustacea</taxon>
        <taxon>Malacostraca</taxon>
        <taxon>Eumalacostraca</taxon>
        <taxon>Eucarida</taxon>
        <taxon>Decapoda</taxon>
        <taxon>Pleocyemata</taxon>
        <taxon>Brachyura</taxon>
        <taxon>Eubrachyura</taxon>
        <taxon>Portunoidea</taxon>
        <taxon>Portunidae</taxon>
        <taxon>Portuninae</taxon>
        <taxon>Portunus</taxon>
    </lineage>
</organism>
<gene>
    <name evidence="1" type="ORF">E2C01_002509</name>
</gene>